<dbReference type="EMBL" id="JFGV01000112">
    <property type="protein sequence ID" value="EYU13163.1"/>
    <property type="molecule type" value="Genomic_DNA"/>
</dbReference>
<evidence type="ECO:0000313" key="2">
    <source>
        <dbReference type="EMBL" id="EYU13163.1"/>
    </source>
</evidence>
<dbReference type="Proteomes" id="UP000023464">
    <property type="component" value="Unassembled WGS sequence"/>
</dbReference>
<dbReference type="AlphaFoldDB" id="A0A022PDY5"/>
<feature type="region of interest" description="Disordered" evidence="1">
    <location>
        <begin position="1"/>
        <end position="33"/>
    </location>
</feature>
<keyword evidence="3" id="KW-1185">Reference proteome</keyword>
<organism evidence="2 3">
    <name type="scientific">Photorhabdus aegyptia</name>
    <dbReference type="NCBI Taxonomy" id="2805098"/>
    <lineage>
        <taxon>Bacteria</taxon>
        <taxon>Pseudomonadati</taxon>
        <taxon>Pseudomonadota</taxon>
        <taxon>Gammaproteobacteria</taxon>
        <taxon>Enterobacterales</taxon>
        <taxon>Morganellaceae</taxon>
        <taxon>Photorhabdus</taxon>
    </lineage>
</organism>
<accession>A0A022PDY5</accession>
<evidence type="ECO:0000313" key="3">
    <source>
        <dbReference type="Proteomes" id="UP000023464"/>
    </source>
</evidence>
<feature type="compositionally biased region" description="Polar residues" evidence="1">
    <location>
        <begin position="19"/>
        <end position="33"/>
    </location>
</feature>
<reference evidence="2 3" key="1">
    <citation type="submission" date="2014-03" db="EMBL/GenBank/DDBJ databases">
        <title>Draft Genome of Photorhabdus luminescens BA1, an Egyptian Isolate.</title>
        <authorList>
            <person name="Ghazal S."/>
            <person name="Hurst S.G.IV."/>
            <person name="Morris K."/>
            <person name="Thomas K."/>
            <person name="Tisa L.S."/>
        </authorList>
    </citation>
    <scope>NUCLEOTIDE SEQUENCE [LARGE SCALE GENOMIC DNA]</scope>
    <source>
        <strain evidence="2 3">BA1</strain>
    </source>
</reference>
<proteinExistence type="predicted"/>
<name>A0A022PDY5_9GAMM</name>
<evidence type="ECO:0000256" key="1">
    <source>
        <dbReference type="SAM" id="MobiDB-lite"/>
    </source>
</evidence>
<protein>
    <submittedName>
        <fullName evidence="2">Uncharacterized protein</fullName>
    </submittedName>
</protein>
<gene>
    <name evidence="2" type="ORF">BA1DRAFT_04369</name>
</gene>
<sequence>MKYQDKESVSEFSEEENMNIPQQQNNVQKNTGS</sequence>
<comment type="caution">
    <text evidence="2">The sequence shown here is derived from an EMBL/GenBank/DDBJ whole genome shotgun (WGS) entry which is preliminary data.</text>
</comment>